<sequence length="111" mass="13033">MNTKPISYSNTSSFPNDKYQISCMLTHFFSLQRVIPRRVQQKYFNLIRNKLLDRRKIIESLTKDIVFILEFISLVHSKTILITPIHLPYVESLVLLLCHMIDVLASIINKI</sequence>
<accession>A0A2P4QMW4</accession>
<evidence type="ECO:0000313" key="3">
    <source>
        <dbReference type="Proteomes" id="UP000018888"/>
    </source>
</evidence>
<reference evidence="2 3" key="2">
    <citation type="journal article" date="2018" name="New Phytol.">
        <title>High intraspecific genome diversity in the model arbuscular mycorrhizal symbiont Rhizophagus irregularis.</title>
        <authorList>
            <person name="Chen E.C.H."/>
            <person name="Morin E."/>
            <person name="Beaudet D."/>
            <person name="Noel J."/>
            <person name="Yildirir G."/>
            <person name="Ndikumana S."/>
            <person name="Charron P."/>
            <person name="St-Onge C."/>
            <person name="Giorgi J."/>
            <person name="Kruger M."/>
            <person name="Marton T."/>
            <person name="Ropars J."/>
            <person name="Grigoriev I.V."/>
            <person name="Hainaut M."/>
            <person name="Henrissat B."/>
            <person name="Roux C."/>
            <person name="Martin F."/>
            <person name="Corradi N."/>
        </authorList>
    </citation>
    <scope>NUCLEOTIDE SEQUENCE [LARGE SCALE GENOMIC DNA]</scope>
    <source>
        <strain evidence="3">DAOM 181602 / DAOM 197198 / MUCL 43194</strain>
        <strain evidence="2">DAOM 197198</strain>
    </source>
</reference>
<reference evidence="2 3" key="1">
    <citation type="journal article" date="2013" name="Proc. Natl. Acad. Sci. U.S.A.">
        <title>Genome of an arbuscular mycorrhizal fungus provides insight into the oldest plant symbiosis.</title>
        <authorList>
            <person name="Tisserant E."/>
            <person name="Malbreil M."/>
            <person name="Kuo A."/>
            <person name="Kohler A."/>
            <person name="Symeonidi A."/>
            <person name="Balestrini R."/>
            <person name="Charron P."/>
            <person name="Duensing N."/>
            <person name="Frei Dit Frey N."/>
            <person name="Gianinazzi-Pearson V."/>
            <person name="Gilbert L.B."/>
            <person name="Handa Y."/>
            <person name="Herr J.R."/>
            <person name="Hijri M."/>
            <person name="Koul R."/>
            <person name="Kawaguchi M."/>
            <person name="Krajinski F."/>
            <person name="Lammers P.J."/>
            <person name="Masclaux F.G."/>
            <person name="Murat C."/>
            <person name="Morin E."/>
            <person name="Ndikumana S."/>
            <person name="Pagni M."/>
            <person name="Petitpierre D."/>
            <person name="Requena N."/>
            <person name="Rosikiewicz P."/>
            <person name="Riley R."/>
            <person name="Saito K."/>
            <person name="San Clemente H."/>
            <person name="Shapiro H."/>
            <person name="van Tuinen D."/>
            <person name="Becard G."/>
            <person name="Bonfante P."/>
            <person name="Paszkowski U."/>
            <person name="Shachar-Hill Y.Y."/>
            <person name="Tuskan G.A."/>
            <person name="Young P.W."/>
            <person name="Sanders I.R."/>
            <person name="Henrissat B."/>
            <person name="Rensing S.A."/>
            <person name="Grigoriev I.V."/>
            <person name="Corradi N."/>
            <person name="Roux C."/>
            <person name="Martin F."/>
        </authorList>
    </citation>
    <scope>NUCLEOTIDE SEQUENCE [LARGE SCALE GENOMIC DNA]</scope>
    <source>
        <strain evidence="3">DAOM 181602 / DAOM 197198 / MUCL 43194</strain>
        <strain evidence="2">DAOM 197198</strain>
    </source>
</reference>
<evidence type="ECO:0000313" key="1">
    <source>
        <dbReference type="EMBL" id="POG66368.1"/>
    </source>
</evidence>
<comment type="caution">
    <text evidence="2">The sequence shown here is derived from an EMBL/GenBank/DDBJ whole genome shotgun (WGS) entry which is preliminary data.</text>
</comment>
<name>A0A2P4QMW4_RHIID</name>
<dbReference type="AlphaFoldDB" id="A0A2P4QMW4"/>
<protein>
    <submittedName>
        <fullName evidence="2">Uncharacterized protein</fullName>
    </submittedName>
</protein>
<dbReference type="EMBL" id="AUPC02000028">
    <property type="protein sequence ID" value="POG78982.1"/>
    <property type="molecule type" value="Genomic_DNA"/>
</dbReference>
<evidence type="ECO:0000313" key="2">
    <source>
        <dbReference type="EMBL" id="POG78982.1"/>
    </source>
</evidence>
<gene>
    <name evidence="2" type="ORF">GLOIN_2v1531089</name>
    <name evidence="1" type="ORF">GLOIN_2v1657327</name>
</gene>
<dbReference type="EMBL" id="AUPC02000192">
    <property type="protein sequence ID" value="POG66368.1"/>
    <property type="molecule type" value="Genomic_DNA"/>
</dbReference>
<dbReference type="Proteomes" id="UP000018888">
    <property type="component" value="Unassembled WGS sequence"/>
</dbReference>
<organism evidence="2 3">
    <name type="scientific">Rhizophagus irregularis (strain DAOM 181602 / DAOM 197198 / MUCL 43194)</name>
    <name type="common">Arbuscular mycorrhizal fungus</name>
    <name type="synonym">Glomus intraradices</name>
    <dbReference type="NCBI Taxonomy" id="747089"/>
    <lineage>
        <taxon>Eukaryota</taxon>
        <taxon>Fungi</taxon>
        <taxon>Fungi incertae sedis</taxon>
        <taxon>Mucoromycota</taxon>
        <taxon>Glomeromycotina</taxon>
        <taxon>Glomeromycetes</taxon>
        <taxon>Glomerales</taxon>
        <taxon>Glomeraceae</taxon>
        <taxon>Rhizophagus</taxon>
    </lineage>
</organism>
<proteinExistence type="predicted"/>
<keyword evidence="3" id="KW-1185">Reference proteome</keyword>